<dbReference type="InterPro" id="IPR009057">
    <property type="entry name" value="Homeodomain-like_sf"/>
</dbReference>
<dbReference type="PRINTS" id="PR00455">
    <property type="entry name" value="HTHTETR"/>
</dbReference>
<evidence type="ECO:0000259" key="5">
    <source>
        <dbReference type="PROSITE" id="PS50977"/>
    </source>
</evidence>
<evidence type="ECO:0000256" key="4">
    <source>
        <dbReference type="PROSITE-ProRule" id="PRU00335"/>
    </source>
</evidence>
<dbReference type="Gene3D" id="1.10.357.10">
    <property type="entry name" value="Tetracycline Repressor, domain 2"/>
    <property type="match status" value="1"/>
</dbReference>
<comment type="caution">
    <text evidence="6">The sequence shown here is derived from an EMBL/GenBank/DDBJ whole genome shotgun (WGS) entry which is preliminary data.</text>
</comment>
<dbReference type="SUPFAM" id="SSF46689">
    <property type="entry name" value="Homeodomain-like"/>
    <property type="match status" value="1"/>
</dbReference>
<evidence type="ECO:0000256" key="3">
    <source>
        <dbReference type="ARBA" id="ARBA00023163"/>
    </source>
</evidence>
<dbReference type="GO" id="GO:0003700">
    <property type="term" value="F:DNA-binding transcription factor activity"/>
    <property type="evidence" value="ECO:0007669"/>
    <property type="project" value="TreeGrafter"/>
</dbReference>
<dbReference type="InterPro" id="IPR050109">
    <property type="entry name" value="HTH-type_TetR-like_transc_reg"/>
</dbReference>
<dbReference type="PANTHER" id="PTHR30055">
    <property type="entry name" value="HTH-TYPE TRANSCRIPTIONAL REGULATOR RUTR"/>
    <property type="match status" value="1"/>
</dbReference>
<dbReference type="PROSITE" id="PS01081">
    <property type="entry name" value="HTH_TETR_1"/>
    <property type="match status" value="1"/>
</dbReference>
<keyword evidence="2 4" id="KW-0238">DNA-binding</keyword>
<accession>A0A5C4JLP0</accession>
<keyword evidence="1" id="KW-0805">Transcription regulation</keyword>
<dbReference type="InterPro" id="IPR001647">
    <property type="entry name" value="HTH_TetR"/>
</dbReference>
<reference evidence="6 7" key="1">
    <citation type="submission" date="2019-05" db="EMBL/GenBank/DDBJ databases">
        <authorList>
            <person name="Lee S.D."/>
        </authorList>
    </citation>
    <scope>NUCLEOTIDE SEQUENCE [LARGE SCALE GENOMIC DNA]</scope>
    <source>
        <strain evidence="6 7">GH2-6</strain>
    </source>
</reference>
<protein>
    <submittedName>
        <fullName evidence="6">TetR family transcriptional regulator</fullName>
    </submittedName>
</protein>
<dbReference type="Proteomes" id="UP000307874">
    <property type="component" value="Unassembled WGS sequence"/>
</dbReference>
<dbReference type="EMBL" id="VCLB01000011">
    <property type="protein sequence ID" value="TNB46217.1"/>
    <property type="molecule type" value="Genomic_DNA"/>
</dbReference>
<name>A0A5C4JLP0_9HYPH</name>
<dbReference type="PANTHER" id="PTHR30055:SF238">
    <property type="entry name" value="MYCOFACTOCIN BIOSYNTHESIS TRANSCRIPTIONAL REGULATOR MFTR-RELATED"/>
    <property type="match status" value="1"/>
</dbReference>
<evidence type="ECO:0000313" key="7">
    <source>
        <dbReference type="Proteomes" id="UP000307874"/>
    </source>
</evidence>
<keyword evidence="3" id="KW-0804">Transcription</keyword>
<keyword evidence="7" id="KW-1185">Reference proteome</keyword>
<evidence type="ECO:0000256" key="2">
    <source>
        <dbReference type="ARBA" id="ARBA00023125"/>
    </source>
</evidence>
<reference evidence="6 7" key="2">
    <citation type="submission" date="2019-06" db="EMBL/GenBank/DDBJ databases">
        <title>Martelella lutilitoris sp. nov., isolated from a tidal mudflat.</title>
        <authorList>
            <person name="Kim Y.-J."/>
        </authorList>
    </citation>
    <scope>NUCLEOTIDE SEQUENCE [LARGE SCALE GENOMIC DNA]</scope>
    <source>
        <strain evidence="6 7">GH2-6</strain>
    </source>
</reference>
<proteinExistence type="predicted"/>
<dbReference type="GO" id="GO:0000976">
    <property type="term" value="F:transcription cis-regulatory region binding"/>
    <property type="evidence" value="ECO:0007669"/>
    <property type="project" value="TreeGrafter"/>
</dbReference>
<dbReference type="Pfam" id="PF17754">
    <property type="entry name" value="TetR_C_14"/>
    <property type="match status" value="1"/>
</dbReference>
<organism evidence="6 7">
    <name type="scientific">Martelella lutilitoris</name>
    <dbReference type="NCBI Taxonomy" id="2583532"/>
    <lineage>
        <taxon>Bacteria</taxon>
        <taxon>Pseudomonadati</taxon>
        <taxon>Pseudomonadota</taxon>
        <taxon>Alphaproteobacteria</taxon>
        <taxon>Hyphomicrobiales</taxon>
        <taxon>Aurantimonadaceae</taxon>
        <taxon>Martelella</taxon>
    </lineage>
</organism>
<dbReference type="Pfam" id="PF00440">
    <property type="entry name" value="TetR_N"/>
    <property type="match status" value="1"/>
</dbReference>
<dbReference type="PROSITE" id="PS50977">
    <property type="entry name" value="HTH_TETR_2"/>
    <property type="match status" value="1"/>
</dbReference>
<dbReference type="RefSeq" id="WP_138750033.1">
    <property type="nucleotide sequence ID" value="NZ_VCLB01000011.1"/>
</dbReference>
<feature type="DNA-binding region" description="H-T-H motif" evidence="4">
    <location>
        <begin position="29"/>
        <end position="48"/>
    </location>
</feature>
<dbReference type="OrthoDB" id="9811084at2"/>
<dbReference type="InterPro" id="IPR023772">
    <property type="entry name" value="DNA-bd_HTH_TetR-type_CS"/>
</dbReference>
<dbReference type="InterPro" id="IPR041347">
    <property type="entry name" value="MftR_C"/>
</dbReference>
<evidence type="ECO:0000256" key="1">
    <source>
        <dbReference type="ARBA" id="ARBA00023015"/>
    </source>
</evidence>
<dbReference type="AlphaFoldDB" id="A0A5C4JLP0"/>
<evidence type="ECO:0000313" key="6">
    <source>
        <dbReference type="EMBL" id="TNB46217.1"/>
    </source>
</evidence>
<gene>
    <name evidence="6" type="ORF">FF124_18865</name>
</gene>
<feature type="domain" description="HTH tetR-type" evidence="5">
    <location>
        <begin position="6"/>
        <end position="66"/>
    </location>
</feature>
<sequence>MTKMKGDARVRLQQAALALFREHGYERTTAAEIAARAGLTERTFFRHFPDKREVLFDGEAILRKALTASIRDAPTEARPLDVLFRAFRSVTPLLEANRPFSEPRQEVIAATPALHERELSKMEALAEALATSLKERNVPDRQAILAARAGMAAFVDATVSWIEDPGMTLGERIDIAERDLKAVL</sequence>